<evidence type="ECO:0000313" key="1">
    <source>
        <dbReference type="EMBL" id="KAL0914669.1"/>
    </source>
</evidence>
<accession>A0ABD0UPW1</accession>
<evidence type="ECO:0000313" key="2">
    <source>
        <dbReference type="Proteomes" id="UP001552299"/>
    </source>
</evidence>
<gene>
    <name evidence="1" type="ORF">M5K25_015037</name>
</gene>
<sequence>MVTCGSTFTLRTLTWGSSQDISQLAIPVPMVAVLFPLFRLPVLALRFLPRLPSVPPLNACSVSCDGPSVSSPGCVSCGCLFFVFVKTFQSFVSPSNQPSRTSNQDSKGFHGELDQGSAAEVWNDQKQTHREMSFSYYGRIDASRGAGCLPFPLPCVFSIFPSPIGCPGFCGGCSVSPVPPPCVGPLVPPQAPLWFLPWMLVLSPVLALRFPPLAPLPKPSLPLSLSLPPPSSSLPLGRPPSSLSQAAALSSTILTLHFGNDAWEIPTLITAFDDQGRTDILDSPFFDVHFGADETVDDYVDRILYQLTLSIEQHIPPGRWYIVNRPPTSPNSATSLATTTRGFLLLSVALLVVALWHDHVKRSWDSNNLPLIPIYGERLTEERLVEEIT</sequence>
<dbReference type="AlphaFoldDB" id="A0ABD0UPW1"/>
<keyword evidence="2" id="KW-1185">Reference proteome</keyword>
<dbReference type="EMBL" id="JANQDX010000012">
    <property type="protein sequence ID" value="KAL0914669.1"/>
    <property type="molecule type" value="Genomic_DNA"/>
</dbReference>
<protein>
    <submittedName>
        <fullName evidence="1">Uncharacterized protein</fullName>
    </submittedName>
</protein>
<reference evidence="1 2" key="1">
    <citation type="journal article" date="2024" name="Plant Biotechnol. J.">
        <title>Dendrobium thyrsiflorum genome and its molecular insights into genes involved in important horticultural traits.</title>
        <authorList>
            <person name="Chen B."/>
            <person name="Wang J.Y."/>
            <person name="Zheng P.J."/>
            <person name="Li K.L."/>
            <person name="Liang Y.M."/>
            <person name="Chen X.F."/>
            <person name="Zhang C."/>
            <person name="Zhao X."/>
            <person name="He X."/>
            <person name="Zhang G.Q."/>
            <person name="Liu Z.J."/>
            <person name="Xu Q."/>
        </authorList>
    </citation>
    <scope>NUCLEOTIDE SEQUENCE [LARGE SCALE GENOMIC DNA]</scope>
    <source>
        <strain evidence="1">GZMU011</strain>
    </source>
</reference>
<name>A0ABD0UPW1_DENTH</name>
<dbReference type="Proteomes" id="UP001552299">
    <property type="component" value="Unassembled WGS sequence"/>
</dbReference>
<proteinExistence type="predicted"/>
<comment type="caution">
    <text evidence="1">The sequence shown here is derived from an EMBL/GenBank/DDBJ whole genome shotgun (WGS) entry which is preliminary data.</text>
</comment>
<organism evidence="1 2">
    <name type="scientific">Dendrobium thyrsiflorum</name>
    <name type="common">Pinecone-like raceme dendrobium</name>
    <name type="synonym">Orchid</name>
    <dbReference type="NCBI Taxonomy" id="117978"/>
    <lineage>
        <taxon>Eukaryota</taxon>
        <taxon>Viridiplantae</taxon>
        <taxon>Streptophyta</taxon>
        <taxon>Embryophyta</taxon>
        <taxon>Tracheophyta</taxon>
        <taxon>Spermatophyta</taxon>
        <taxon>Magnoliopsida</taxon>
        <taxon>Liliopsida</taxon>
        <taxon>Asparagales</taxon>
        <taxon>Orchidaceae</taxon>
        <taxon>Epidendroideae</taxon>
        <taxon>Malaxideae</taxon>
        <taxon>Dendrobiinae</taxon>
        <taxon>Dendrobium</taxon>
    </lineage>
</organism>